<dbReference type="PIRSF" id="PIRSF012563">
    <property type="entry name" value="YtxC"/>
    <property type="match status" value="1"/>
</dbReference>
<dbReference type="InterPro" id="IPR014199">
    <property type="entry name" value="Spore_YtxC"/>
</dbReference>
<sequence length="280" mass="33614">MLEITFEDDYDTAVFLHLLRNADVKRHIKVHEAEGKIGIEKTHSSVSIQTYIQPILTKFFIECKEDEYMLSVIEGDFFYLDRDEQQQILQLAHSIMEGELEGLPLNCDHTPREEYIFQELQTICLEETVFSIRSFMTFRLGKYYQRLREYIVAAIDEYKMEQEYQTFIQSLRDYVTGKKPMIDHVHIVHDGQFVIWELKFISEREQKKYMDRRFVREHPMYIDSHLLAPLVSIAPRRIDLYTRNREHGMIQTIQNIFQERVKIFSLDSFPAQENIFEEYS</sequence>
<dbReference type="Proteomes" id="UP001211894">
    <property type="component" value="Unassembled WGS sequence"/>
</dbReference>
<keyword evidence="2" id="KW-1185">Reference proteome</keyword>
<evidence type="ECO:0000313" key="1">
    <source>
        <dbReference type="EMBL" id="MDA7027182.1"/>
    </source>
</evidence>
<dbReference type="RefSeq" id="WP_271341035.1">
    <property type="nucleotide sequence ID" value="NZ_JAQKAB010000007.1"/>
</dbReference>
<name>A0ABT4X4F3_9BACI</name>
<dbReference type="NCBIfam" id="TIGR02834">
    <property type="entry name" value="spo_ytxC"/>
    <property type="match status" value="1"/>
</dbReference>
<protein>
    <submittedName>
        <fullName evidence="1">Sporulation protein YtxC</fullName>
    </submittedName>
</protein>
<evidence type="ECO:0000313" key="2">
    <source>
        <dbReference type="Proteomes" id="UP001211894"/>
    </source>
</evidence>
<dbReference type="Pfam" id="PF08812">
    <property type="entry name" value="YtxC"/>
    <property type="match status" value="1"/>
</dbReference>
<organism evidence="1 2">
    <name type="scientific">Bacillus changyiensis</name>
    <dbReference type="NCBI Taxonomy" id="3004103"/>
    <lineage>
        <taxon>Bacteria</taxon>
        <taxon>Bacillati</taxon>
        <taxon>Bacillota</taxon>
        <taxon>Bacilli</taxon>
        <taxon>Bacillales</taxon>
        <taxon>Bacillaceae</taxon>
        <taxon>Bacillus</taxon>
    </lineage>
</organism>
<gene>
    <name evidence="1" type="primary">ytxC</name>
    <name evidence="1" type="ORF">PJ311_11235</name>
</gene>
<accession>A0ABT4X4F3</accession>
<reference evidence="1 2" key="1">
    <citation type="submission" date="2023-01" db="EMBL/GenBank/DDBJ databases">
        <title>Bacillus changyiensis sp. nov., isolated from a coastal deposit.</title>
        <authorList>
            <person name="Xiao G."/>
            <person name="Lai Q."/>
            <person name="Hu Z."/>
            <person name="Shao Z."/>
        </authorList>
    </citation>
    <scope>NUCLEOTIDE SEQUENCE [LARGE SCALE GENOMIC DNA]</scope>
    <source>
        <strain evidence="1 2">CLL-7-23</strain>
    </source>
</reference>
<dbReference type="EMBL" id="JAQKAB010000007">
    <property type="protein sequence ID" value="MDA7027182.1"/>
    <property type="molecule type" value="Genomic_DNA"/>
</dbReference>
<comment type="caution">
    <text evidence="1">The sequence shown here is derived from an EMBL/GenBank/DDBJ whole genome shotgun (WGS) entry which is preliminary data.</text>
</comment>
<proteinExistence type="predicted"/>